<name>A0A4Y8LFC8_9BACL</name>
<dbReference type="Proteomes" id="UP000297776">
    <property type="component" value="Unassembled WGS sequence"/>
</dbReference>
<feature type="transmembrane region" description="Helical" evidence="1">
    <location>
        <begin position="49"/>
        <end position="67"/>
    </location>
</feature>
<evidence type="ECO:0000313" key="2">
    <source>
        <dbReference type="EMBL" id="TFD99226.1"/>
    </source>
</evidence>
<sequence>MHCWKSINVKKQYGFYRIFFLSAILVLTVFSFLHVSIQLISEQPMYDQYFLWFTIGFLLIYPLHKVFHTLPLAGFLSLIQLKTRFQFFCVPIMSVRVNKPIPKLFFILALVSPFLFLNGILFYGATLFQGYAHYFTILIAYHSGICLVDFLYARSLFKSPKGAFIEEDDDGYEILIPVKETQYPGI</sequence>
<keyword evidence="1" id="KW-0472">Membrane</keyword>
<dbReference type="Pfam" id="PF11667">
    <property type="entry name" value="DUF3267"/>
    <property type="match status" value="1"/>
</dbReference>
<feature type="transmembrane region" description="Helical" evidence="1">
    <location>
        <begin position="104"/>
        <end position="125"/>
    </location>
</feature>
<keyword evidence="3" id="KW-1185">Reference proteome</keyword>
<protein>
    <submittedName>
        <fullName evidence="2">DUF3267 domain-containing protein</fullName>
    </submittedName>
</protein>
<evidence type="ECO:0000256" key="1">
    <source>
        <dbReference type="SAM" id="Phobius"/>
    </source>
</evidence>
<gene>
    <name evidence="2" type="ORF">E2626_14700</name>
</gene>
<reference evidence="2 3" key="1">
    <citation type="submission" date="2019-03" db="EMBL/GenBank/DDBJ databases">
        <authorList>
            <person name="Yang Y."/>
        </authorList>
    </citation>
    <scope>NUCLEOTIDE SEQUENCE [LARGE SCALE GENOMIC DNA]</scope>
    <source>
        <strain evidence="2 3">ASL-1</strain>
    </source>
</reference>
<organism evidence="2 3">
    <name type="scientific">Jeotgalibacillus salarius</name>
    <dbReference type="NCBI Taxonomy" id="546023"/>
    <lineage>
        <taxon>Bacteria</taxon>
        <taxon>Bacillati</taxon>
        <taxon>Bacillota</taxon>
        <taxon>Bacilli</taxon>
        <taxon>Bacillales</taxon>
        <taxon>Caryophanaceae</taxon>
        <taxon>Jeotgalibacillus</taxon>
    </lineage>
</organism>
<comment type="caution">
    <text evidence="2">The sequence shown here is derived from an EMBL/GenBank/DDBJ whole genome shotgun (WGS) entry which is preliminary data.</text>
</comment>
<feature type="transmembrane region" description="Helical" evidence="1">
    <location>
        <begin position="15"/>
        <end position="37"/>
    </location>
</feature>
<keyword evidence="1" id="KW-0812">Transmembrane</keyword>
<dbReference type="EMBL" id="SORX01000011">
    <property type="protein sequence ID" value="TFD99226.1"/>
    <property type="molecule type" value="Genomic_DNA"/>
</dbReference>
<proteinExistence type="predicted"/>
<dbReference type="AlphaFoldDB" id="A0A4Y8LFC8"/>
<dbReference type="InterPro" id="IPR021683">
    <property type="entry name" value="DUF3267"/>
</dbReference>
<evidence type="ECO:0000313" key="3">
    <source>
        <dbReference type="Proteomes" id="UP000297776"/>
    </source>
</evidence>
<dbReference type="OrthoDB" id="2360495at2"/>
<feature type="transmembrane region" description="Helical" evidence="1">
    <location>
        <begin position="131"/>
        <end position="152"/>
    </location>
</feature>
<keyword evidence="1" id="KW-1133">Transmembrane helix</keyword>
<dbReference type="RefSeq" id="WP_134382551.1">
    <property type="nucleotide sequence ID" value="NZ_SORX01000011.1"/>
</dbReference>
<accession>A0A4Y8LFC8</accession>